<keyword evidence="2" id="KW-1185">Reference proteome</keyword>
<name>A0A6A5U5K8_9PLEO</name>
<protein>
    <submittedName>
        <fullName evidence="1">Uncharacterized protein</fullName>
    </submittedName>
</protein>
<organism evidence="1 2">
    <name type="scientific">Byssothecium circinans</name>
    <dbReference type="NCBI Taxonomy" id="147558"/>
    <lineage>
        <taxon>Eukaryota</taxon>
        <taxon>Fungi</taxon>
        <taxon>Dikarya</taxon>
        <taxon>Ascomycota</taxon>
        <taxon>Pezizomycotina</taxon>
        <taxon>Dothideomycetes</taxon>
        <taxon>Pleosporomycetidae</taxon>
        <taxon>Pleosporales</taxon>
        <taxon>Massarineae</taxon>
        <taxon>Massarinaceae</taxon>
        <taxon>Byssothecium</taxon>
    </lineage>
</organism>
<dbReference type="EMBL" id="ML976992">
    <property type="protein sequence ID" value="KAF1956407.1"/>
    <property type="molecule type" value="Genomic_DNA"/>
</dbReference>
<evidence type="ECO:0000313" key="1">
    <source>
        <dbReference type="EMBL" id="KAF1956407.1"/>
    </source>
</evidence>
<evidence type="ECO:0000313" key="2">
    <source>
        <dbReference type="Proteomes" id="UP000800035"/>
    </source>
</evidence>
<sequence>MRDLGFVIKIEMPLPEGCLDFRWCLGESLEEFEEWKRGWPRRMNRPGTAMAFYRQLLEEQKKEPATEGIVRRRVRAGRAGDVGLSKFWTKKPS</sequence>
<dbReference type="Proteomes" id="UP000800035">
    <property type="component" value="Unassembled WGS sequence"/>
</dbReference>
<gene>
    <name evidence="1" type="ORF">CC80DRAFT_492631</name>
</gene>
<dbReference type="AlphaFoldDB" id="A0A6A5U5K8"/>
<accession>A0A6A5U5K8</accession>
<proteinExistence type="predicted"/>
<reference evidence="1" key="1">
    <citation type="journal article" date="2020" name="Stud. Mycol.">
        <title>101 Dothideomycetes genomes: a test case for predicting lifestyles and emergence of pathogens.</title>
        <authorList>
            <person name="Haridas S."/>
            <person name="Albert R."/>
            <person name="Binder M."/>
            <person name="Bloem J."/>
            <person name="Labutti K."/>
            <person name="Salamov A."/>
            <person name="Andreopoulos B."/>
            <person name="Baker S."/>
            <person name="Barry K."/>
            <person name="Bills G."/>
            <person name="Bluhm B."/>
            <person name="Cannon C."/>
            <person name="Castanera R."/>
            <person name="Culley D."/>
            <person name="Daum C."/>
            <person name="Ezra D."/>
            <person name="Gonzalez J."/>
            <person name="Henrissat B."/>
            <person name="Kuo A."/>
            <person name="Liang C."/>
            <person name="Lipzen A."/>
            <person name="Lutzoni F."/>
            <person name="Magnuson J."/>
            <person name="Mondo S."/>
            <person name="Nolan M."/>
            <person name="Ohm R."/>
            <person name="Pangilinan J."/>
            <person name="Park H.-J."/>
            <person name="Ramirez L."/>
            <person name="Alfaro M."/>
            <person name="Sun H."/>
            <person name="Tritt A."/>
            <person name="Yoshinaga Y."/>
            <person name="Zwiers L.-H."/>
            <person name="Turgeon B."/>
            <person name="Goodwin S."/>
            <person name="Spatafora J."/>
            <person name="Crous P."/>
            <person name="Grigoriev I."/>
        </authorList>
    </citation>
    <scope>NUCLEOTIDE SEQUENCE</scope>
    <source>
        <strain evidence="1">CBS 675.92</strain>
    </source>
</reference>